<feature type="signal peptide" evidence="1">
    <location>
        <begin position="1"/>
        <end position="17"/>
    </location>
</feature>
<dbReference type="OrthoDB" id="10269334at2759"/>
<feature type="chain" id="PRO_5014285029" description="Ig-like domain-containing protein" evidence="1">
    <location>
        <begin position="18"/>
        <end position="209"/>
    </location>
</feature>
<sequence>MGIWLILLPVMVMHVTGESDYVMLDRFEVLESKSGCTKGLVSGQDSIMLTGTVRTNAPFRWQLFLERVGFEIQDSYYGPVCTVDVSMGNCFRRNNASLNTCFCEKSINGTWTIVLKWTVQASFNKASFYLWWGQKNFEKSDALSMQQDVIDGQKYSCISDNLIDVQSLLGTESGSKPTVWVKGLSHWLFVSVCLLVCTWRSRPWTILNA</sequence>
<dbReference type="EnsemblMetazoa" id="BGLB021878-RA">
    <property type="protein sequence ID" value="BGLB021878-PA"/>
    <property type="gene ID" value="BGLB021878"/>
</dbReference>
<evidence type="ECO:0000313" key="2">
    <source>
        <dbReference type="EnsemblMetazoa" id="BGLB021878-PB"/>
    </source>
</evidence>
<dbReference type="VEuPathDB" id="VectorBase:BGLAX_042293"/>
<organism evidence="2 3">
    <name type="scientific">Biomphalaria glabrata</name>
    <name type="common">Bloodfluke planorb</name>
    <name type="synonym">Freshwater snail</name>
    <dbReference type="NCBI Taxonomy" id="6526"/>
    <lineage>
        <taxon>Eukaryota</taxon>
        <taxon>Metazoa</taxon>
        <taxon>Spiralia</taxon>
        <taxon>Lophotrochozoa</taxon>
        <taxon>Mollusca</taxon>
        <taxon>Gastropoda</taxon>
        <taxon>Heterobranchia</taxon>
        <taxon>Euthyneura</taxon>
        <taxon>Panpulmonata</taxon>
        <taxon>Hygrophila</taxon>
        <taxon>Lymnaeoidea</taxon>
        <taxon>Planorbidae</taxon>
        <taxon>Biomphalaria</taxon>
    </lineage>
</organism>
<dbReference type="VEuPathDB" id="VectorBase:BGLB021878"/>
<proteinExistence type="predicted"/>
<dbReference type="Proteomes" id="UP000076420">
    <property type="component" value="Unassembled WGS sequence"/>
</dbReference>
<dbReference type="AlphaFoldDB" id="A0A2C9KP02"/>
<dbReference type="KEGG" id="bgt:106061020"/>
<evidence type="ECO:0008006" key="4">
    <source>
        <dbReference type="Google" id="ProtNLM"/>
    </source>
</evidence>
<dbReference type="EnsemblMetazoa" id="BGLB021878-RB">
    <property type="protein sequence ID" value="BGLB021878-PB"/>
    <property type="gene ID" value="BGLB021878"/>
</dbReference>
<keyword evidence="1" id="KW-0732">Signal</keyword>
<evidence type="ECO:0000313" key="3">
    <source>
        <dbReference type="Proteomes" id="UP000076420"/>
    </source>
</evidence>
<gene>
    <name evidence="2" type="primary">106061020</name>
</gene>
<reference evidence="2" key="1">
    <citation type="submission" date="2020-05" db="UniProtKB">
        <authorList>
            <consortium name="EnsemblMetazoa"/>
        </authorList>
    </citation>
    <scope>IDENTIFICATION</scope>
    <source>
        <strain evidence="2">BB02</strain>
    </source>
</reference>
<protein>
    <recommendedName>
        <fullName evidence="4">Ig-like domain-containing protein</fullName>
    </recommendedName>
</protein>
<evidence type="ECO:0000256" key="1">
    <source>
        <dbReference type="SAM" id="SignalP"/>
    </source>
</evidence>
<name>A0A2C9KP02_BIOGL</name>
<accession>A0A2C9KP02</accession>